<dbReference type="RefSeq" id="WP_124176602.1">
    <property type="nucleotide sequence ID" value="NZ_REFY01000001.1"/>
</dbReference>
<gene>
    <name evidence="2" type="ORF">EA462_00400</name>
</gene>
<reference evidence="2 3" key="1">
    <citation type="submission" date="2018-10" db="EMBL/GenBank/DDBJ databases">
        <title>Natrarchaeobius chitinivorans gen. nov., sp. nov., and Natrarchaeobius haloalkaliphilus sp. nov., alkaliphilic, chitin-utilizing haloarchaea from hypersaline alkaline lakes.</title>
        <authorList>
            <person name="Sorokin D.Y."/>
            <person name="Elcheninov A.G."/>
            <person name="Kostrikina N.A."/>
            <person name="Bale N.J."/>
            <person name="Sinninghe Damste J.S."/>
            <person name="Khijniak T.V."/>
            <person name="Kublanov I.V."/>
            <person name="Toshchakov S.V."/>
        </authorList>
    </citation>
    <scope>NUCLEOTIDE SEQUENCE [LARGE SCALE GENOMIC DNA]</scope>
    <source>
        <strain evidence="2 3">AArcht-Sl</strain>
    </source>
</reference>
<sequence>MSATSNTVQRTASDETRSRDDVAAYIEHLAEVFATVDCTTDVVERTSMHRGETIFEQRENPTVYGGRESRRWTTQSTVGGRLDIPR</sequence>
<dbReference type="Proteomes" id="UP000273828">
    <property type="component" value="Unassembled WGS sequence"/>
</dbReference>
<comment type="caution">
    <text evidence="2">The sequence shown here is derived from an EMBL/GenBank/DDBJ whole genome shotgun (WGS) entry which is preliminary data.</text>
</comment>
<feature type="compositionally biased region" description="Polar residues" evidence="1">
    <location>
        <begin position="1"/>
        <end position="11"/>
    </location>
</feature>
<proteinExistence type="predicted"/>
<accession>A0A3N6LS70</accession>
<protein>
    <submittedName>
        <fullName evidence="2">Uncharacterized protein</fullName>
    </submittedName>
</protein>
<name>A0A3N6LS70_9EURY</name>
<dbReference type="EMBL" id="REFY01000001">
    <property type="protein sequence ID" value="RQG92728.1"/>
    <property type="molecule type" value="Genomic_DNA"/>
</dbReference>
<feature type="region of interest" description="Disordered" evidence="1">
    <location>
        <begin position="65"/>
        <end position="86"/>
    </location>
</feature>
<dbReference type="AlphaFoldDB" id="A0A3N6LS70"/>
<evidence type="ECO:0000256" key="1">
    <source>
        <dbReference type="SAM" id="MobiDB-lite"/>
    </source>
</evidence>
<keyword evidence="3" id="KW-1185">Reference proteome</keyword>
<evidence type="ECO:0000313" key="2">
    <source>
        <dbReference type="EMBL" id="RQG92728.1"/>
    </source>
</evidence>
<evidence type="ECO:0000313" key="3">
    <source>
        <dbReference type="Proteomes" id="UP000273828"/>
    </source>
</evidence>
<feature type="region of interest" description="Disordered" evidence="1">
    <location>
        <begin position="1"/>
        <end position="20"/>
    </location>
</feature>
<organism evidence="2 3">
    <name type="scientific">Natrarchaeobius halalkaliphilus</name>
    <dbReference type="NCBI Taxonomy" id="1679091"/>
    <lineage>
        <taxon>Archaea</taxon>
        <taxon>Methanobacteriati</taxon>
        <taxon>Methanobacteriota</taxon>
        <taxon>Stenosarchaea group</taxon>
        <taxon>Halobacteria</taxon>
        <taxon>Halobacteriales</taxon>
        <taxon>Natrialbaceae</taxon>
        <taxon>Natrarchaeobius</taxon>
    </lineage>
</organism>